<feature type="compositionally biased region" description="Basic and acidic residues" evidence="4">
    <location>
        <begin position="1328"/>
        <end position="1338"/>
    </location>
</feature>
<feature type="domain" description="BOD1/SHG1" evidence="5">
    <location>
        <begin position="15"/>
        <end position="110"/>
    </location>
</feature>
<feature type="compositionally biased region" description="Basic and acidic residues" evidence="4">
    <location>
        <begin position="1489"/>
        <end position="1499"/>
    </location>
</feature>
<feature type="compositionally biased region" description="Basic and acidic residues" evidence="4">
    <location>
        <begin position="1459"/>
        <end position="1468"/>
    </location>
</feature>
<feature type="compositionally biased region" description="Low complexity" evidence="4">
    <location>
        <begin position="1690"/>
        <end position="1703"/>
    </location>
</feature>
<dbReference type="PANTHER" id="PTHR47391">
    <property type="entry name" value="BIORIENTATION OF CHROMOSOMES IN CELL DIVISION 1 LIKE 1"/>
    <property type="match status" value="1"/>
</dbReference>
<feature type="compositionally biased region" description="Basic and acidic residues" evidence="4">
    <location>
        <begin position="880"/>
        <end position="911"/>
    </location>
</feature>
<feature type="compositionally biased region" description="Acidic residues" evidence="4">
    <location>
        <begin position="1264"/>
        <end position="1280"/>
    </location>
</feature>
<feature type="compositionally biased region" description="Polar residues" evidence="4">
    <location>
        <begin position="1366"/>
        <end position="1379"/>
    </location>
</feature>
<feature type="compositionally biased region" description="Acidic residues" evidence="4">
    <location>
        <begin position="966"/>
        <end position="978"/>
    </location>
</feature>
<feature type="compositionally biased region" description="Polar residues" evidence="4">
    <location>
        <begin position="1166"/>
        <end position="1179"/>
    </location>
</feature>
<gene>
    <name evidence="6" type="primary">CABZ01073253.1</name>
</gene>
<feature type="compositionally biased region" description="Polar residues" evidence="4">
    <location>
        <begin position="1674"/>
        <end position="1683"/>
    </location>
</feature>
<dbReference type="Pfam" id="PF05205">
    <property type="entry name" value="COMPASS-Shg1"/>
    <property type="match status" value="1"/>
</dbReference>
<feature type="compositionally biased region" description="Acidic residues" evidence="4">
    <location>
        <begin position="1446"/>
        <end position="1458"/>
    </location>
</feature>
<dbReference type="GO" id="GO:0005694">
    <property type="term" value="C:chromosome"/>
    <property type="evidence" value="ECO:0007669"/>
    <property type="project" value="UniProtKB-SubCell"/>
</dbReference>
<evidence type="ECO:0000256" key="2">
    <source>
        <dbReference type="ARBA" id="ARBA00008463"/>
    </source>
</evidence>
<feature type="region of interest" description="Disordered" evidence="4">
    <location>
        <begin position="253"/>
        <end position="552"/>
    </location>
</feature>
<dbReference type="PANTHER" id="PTHR47391:SF1">
    <property type="entry name" value="BIORIENTATION OF CHROMOSOMES IN CELL DIVISION 1 LIKE 1"/>
    <property type="match status" value="1"/>
</dbReference>
<evidence type="ECO:0000259" key="5">
    <source>
        <dbReference type="Pfam" id="PF05205"/>
    </source>
</evidence>
<dbReference type="EMBL" id="HADW01016703">
    <property type="protein sequence ID" value="SBP18103.1"/>
    <property type="molecule type" value="Transcribed_RNA"/>
</dbReference>
<name>A0A1A7XJD4_9TELE</name>
<reference evidence="6" key="1">
    <citation type="submission" date="2016-05" db="EMBL/GenBank/DDBJ databases">
        <authorList>
            <person name="Lavstsen T."/>
            <person name="Jespersen J.S."/>
        </authorList>
    </citation>
    <scope>NUCLEOTIDE SEQUENCE</scope>
    <source>
        <tissue evidence="6">Brain</tissue>
    </source>
</reference>
<feature type="region of interest" description="Disordered" evidence="4">
    <location>
        <begin position="1035"/>
        <end position="1733"/>
    </location>
</feature>
<feature type="compositionally biased region" description="Low complexity" evidence="4">
    <location>
        <begin position="1307"/>
        <end position="1317"/>
    </location>
</feature>
<accession>A0A1A7XJD4</accession>
<comment type="subcellular location">
    <subcellularLocation>
        <location evidence="1">Chromosome</location>
    </subcellularLocation>
</comment>
<dbReference type="InterPro" id="IPR043244">
    <property type="entry name" value="BOD1L1"/>
</dbReference>
<feature type="compositionally biased region" description="Basic and acidic residues" evidence="4">
    <location>
        <begin position="1381"/>
        <end position="1392"/>
    </location>
</feature>
<feature type="region of interest" description="Disordered" evidence="4">
    <location>
        <begin position="567"/>
        <end position="984"/>
    </location>
</feature>
<feature type="region of interest" description="Disordered" evidence="4">
    <location>
        <begin position="134"/>
        <end position="155"/>
    </location>
</feature>
<feature type="compositionally biased region" description="Acidic residues" evidence="4">
    <location>
        <begin position="197"/>
        <end position="212"/>
    </location>
</feature>
<evidence type="ECO:0000313" key="6">
    <source>
        <dbReference type="EMBL" id="SBP18103.1"/>
    </source>
</evidence>
<feature type="compositionally biased region" description="Acidic residues" evidence="4">
    <location>
        <begin position="1593"/>
        <end position="1604"/>
    </location>
</feature>
<proteinExistence type="inferred from homology"/>
<feature type="compositionally biased region" description="Basic and acidic residues" evidence="4">
    <location>
        <begin position="727"/>
        <end position="832"/>
    </location>
</feature>
<feature type="compositionally biased region" description="Polar residues" evidence="4">
    <location>
        <begin position="1054"/>
        <end position="1065"/>
    </location>
</feature>
<protein>
    <recommendedName>
        <fullName evidence="5">BOD1/SHG1 domain-containing protein</fullName>
    </recommendedName>
</protein>
<feature type="compositionally biased region" description="Polar residues" evidence="4">
    <location>
        <begin position="1035"/>
        <end position="1045"/>
    </location>
</feature>
<feature type="compositionally biased region" description="Acidic residues" evidence="4">
    <location>
        <begin position="1637"/>
        <end position="1648"/>
    </location>
</feature>
<feature type="compositionally biased region" description="Basic and acidic residues" evidence="4">
    <location>
        <begin position="685"/>
        <end position="720"/>
    </location>
</feature>
<evidence type="ECO:0000256" key="1">
    <source>
        <dbReference type="ARBA" id="ARBA00004286"/>
    </source>
</evidence>
<sequence length="1733" mass="191593">MAGLPPGDPQLVSMIVSHLKTQGLFDQFRRDCLADVDTKPAYLNLKQRVDNFVSNHLSNHTWSPHLNKNQLRNNIRHLVLQSGMLEQGVDRIVAQVVDPKVNHIFRPQVERVVQEFLSPGSCSQEPPVLLTPAEVKPESSVPEQASSSTPTPSTARDAMSILDTITSLNQEASVRASSETEKGDKSQTADDSVLLTEENEQDMDVVEEGEDNPDEKLLEEMEEGKMATDVQASEVKMEDMQETMEVEKEQLIEEVKVEEESGSLEQAEEKKEKPTSKVGVKVSEEKMDDETLKSSSLAKQNAKERIKEEYSLEDSDLEGLSDITVSSVHTSDLSSFEEESEEEEQPSDSSEEGELPPDDQGEKSRKKHTSGDTGDEDKERKPRRKAYVHKPFLYSRYYSDSDDEITVEERRRSAAKDKEERLLKRQQNRERMEEKRKQKASQSDEQEAKKQKSAELAALESPKAKEARKEKKVLEKKMAVSRKRKLDSRNEGDVSSKKKGDTAEVSKKQEVKSSSSKTPQAKITRNQSESASSDDRQRRTSGSVCEDSCDAKKLLDKNRTHSFILDLEQGSQEALKQRSFGKFDRLPRKELHSKERRDKERSLSDERAKLKQKQEKKFEHPVEEALHKEGSAVKVSAEEKEKKSKIKSEKKAVGNTKEGKVTEVGFEEGGSKDIKKVKGGPVEGVKVDKDKLREKDKIKEKEKAKGDKTSGKVDLKHLLRPDSTGSSEDRSDKEPGSDVAKKRDKHSKEGLKRLKSHMEDKPGDKPRSKTDGEKEKIKSDQDGQKLHKSSSDTDKDPKKVKPMEKRVAEKLKPKSKEEAKALLLLKADKKAQSPDVKGTGTSKPEVAKGKKKEGNKEQKKVSEEALHEKPDFKCAKKKVEKKDKVPEKKRDNLQEKTSQREDKLDKSDKSSKSSVSSVSLESEDPPKKQPLFQDVSPDSDPVTAAGTASFSEDTCDALSDITPEPPEGDVESQPDEVPDVPAEASALLTLMDVCASAEARLPAGNLQEQAPSEIELQDADMKMKEAALTLLSMDPDSTVSSSLRVQSIKEESLLNLTDPQPMETSTAEEEQQCSPEEMQPASETEPAVSEISPAASQQTAEGEKELPSHAEMQTAPQQSAEGEEQLPSEGEEKEKEPASESEPPVSDISPAAPQQTTEEEEQQQQLSSVEKQPEPQQTAAAGEAQSALVEMQPASELTEKAPDIGDESLNAETKMDMTEAETSEMVPSQEDEVPSDLSQTQSGGEESAKVPPETSSDDKITETADSEVTEVLTESEDITMDTEAATAAAASDTPEQIPEIPNSPTGQTQTEVVVTETSFKDNEEESEENKIKTDVVDKTEEDQVVNLEMEINPPDTSEETKPESKLVTQISDVSSTDGSDLSEKEEKRDGGGRCKQKLSSQKTAPEKESGDTRDEPEGEDQLSAQETEQKAVEVKTPPRGQSSRDTEEEVGLDQETEAEEIKSCRESCSEAATADESSEEGPDKSSTPEPREEQQKSEAESEEQLSLPSAAAEDGEGAENLDSQEPVETQEPAITRQPSEESGEEPQAQQEVTDESEQRELEGRPEKDDGSSSVKQSEDVMVDSCSEQKLDDTGEEEEQQEDLEPTPKKRRGRPPKAAATDDSDKKDNKADEKDGEQNDEEEDDGEKEEEGKDTKTRATTRLASRLEAERNKPSKPSTRASRQNVKEETTAGTRGTRAQAAAKGARKREASPPAARTRGGQKSEEPPSKRAKR</sequence>
<reference evidence="6" key="2">
    <citation type="submission" date="2016-06" db="EMBL/GenBank/DDBJ databases">
        <title>The genome of a short-lived fish provides insights into sex chromosome evolution and the genetic control of aging.</title>
        <authorList>
            <person name="Reichwald K."/>
            <person name="Felder M."/>
            <person name="Petzold A."/>
            <person name="Koch P."/>
            <person name="Groth M."/>
            <person name="Platzer M."/>
        </authorList>
    </citation>
    <scope>NUCLEOTIDE SEQUENCE</scope>
    <source>
        <tissue evidence="6">Brain</tissue>
    </source>
</reference>
<feature type="region of interest" description="Disordered" evidence="4">
    <location>
        <begin position="171"/>
        <end position="212"/>
    </location>
</feature>
<dbReference type="InterPro" id="IPR055264">
    <property type="entry name" value="BOD1/SHG1_dom"/>
</dbReference>
<feature type="compositionally biased region" description="Basic and acidic residues" evidence="4">
    <location>
        <begin position="1556"/>
        <end position="1570"/>
    </location>
</feature>
<keyword evidence="3" id="KW-0158">Chromosome</keyword>
<comment type="similarity">
    <text evidence="2">Belongs to the BOD1 family.</text>
</comment>
<evidence type="ECO:0000256" key="4">
    <source>
        <dbReference type="SAM" id="MobiDB-lite"/>
    </source>
</evidence>
<feature type="compositionally biased region" description="Basic and acidic residues" evidence="4">
    <location>
        <begin position="1622"/>
        <end position="1636"/>
    </location>
</feature>
<feature type="compositionally biased region" description="Basic and acidic residues" evidence="4">
    <location>
        <begin position="487"/>
        <end position="511"/>
    </location>
</feature>
<evidence type="ECO:0000256" key="3">
    <source>
        <dbReference type="ARBA" id="ARBA00022454"/>
    </source>
</evidence>
<feature type="compositionally biased region" description="Basic and acidic residues" evidence="4">
    <location>
        <begin position="1404"/>
        <end position="1415"/>
    </location>
</feature>
<feature type="compositionally biased region" description="Polar residues" evidence="4">
    <location>
        <begin position="518"/>
        <end position="531"/>
    </location>
</feature>
<feature type="compositionally biased region" description="Polar residues" evidence="4">
    <location>
        <begin position="323"/>
        <end position="333"/>
    </location>
</feature>
<feature type="compositionally biased region" description="Basic and acidic residues" evidence="4">
    <location>
        <begin position="462"/>
        <end position="478"/>
    </location>
</feature>
<feature type="compositionally biased region" description="Acidic residues" evidence="4">
    <location>
        <begin position="335"/>
        <end position="359"/>
    </location>
</feature>
<feature type="compositionally biased region" description="Basic and acidic residues" evidence="4">
    <location>
        <begin position="845"/>
        <end position="874"/>
    </location>
</feature>
<feature type="compositionally biased region" description="Basic and acidic residues" evidence="4">
    <location>
        <begin position="301"/>
        <end position="310"/>
    </location>
</feature>
<feature type="compositionally biased region" description="Basic and acidic residues" evidence="4">
    <location>
        <begin position="1721"/>
        <end position="1733"/>
    </location>
</feature>
<feature type="compositionally biased region" description="Basic and acidic residues" evidence="4">
    <location>
        <begin position="407"/>
        <end position="436"/>
    </location>
</feature>
<feature type="compositionally biased region" description="Basic and acidic residues" evidence="4">
    <location>
        <begin position="178"/>
        <end position="188"/>
    </location>
</feature>
<feature type="compositionally biased region" description="Basic and acidic residues" evidence="4">
    <location>
        <begin position="581"/>
        <end position="661"/>
    </location>
</feature>
<feature type="compositionally biased region" description="Basic and acidic residues" evidence="4">
    <location>
        <begin position="282"/>
        <end position="292"/>
    </location>
</feature>
<organism evidence="6">
    <name type="scientific">Iconisemion striatum</name>
    <dbReference type="NCBI Taxonomy" id="60296"/>
    <lineage>
        <taxon>Eukaryota</taxon>
        <taxon>Metazoa</taxon>
        <taxon>Chordata</taxon>
        <taxon>Craniata</taxon>
        <taxon>Vertebrata</taxon>
        <taxon>Euteleostomi</taxon>
        <taxon>Actinopterygii</taxon>
        <taxon>Neopterygii</taxon>
        <taxon>Teleostei</taxon>
        <taxon>Neoteleostei</taxon>
        <taxon>Acanthomorphata</taxon>
        <taxon>Ovalentaria</taxon>
        <taxon>Atherinomorphae</taxon>
        <taxon>Cyprinodontiformes</taxon>
        <taxon>Nothobranchiidae</taxon>
        <taxon>Iconisemion</taxon>
    </lineage>
</organism>